<gene>
    <name evidence="2" type="ORF">IX38_14055</name>
</gene>
<organism evidence="2 3">
    <name type="scientific">Chryseobacterium luteum</name>
    <dbReference type="NCBI Taxonomy" id="421531"/>
    <lineage>
        <taxon>Bacteria</taxon>
        <taxon>Pseudomonadati</taxon>
        <taxon>Bacteroidota</taxon>
        <taxon>Flavobacteriia</taxon>
        <taxon>Flavobacteriales</taxon>
        <taxon>Weeksellaceae</taxon>
        <taxon>Chryseobacterium group</taxon>
        <taxon>Chryseobacterium</taxon>
    </lineage>
</organism>
<dbReference type="PANTHER" id="PTHR48079">
    <property type="entry name" value="PROTEIN YEEZ"/>
    <property type="match status" value="1"/>
</dbReference>
<reference evidence="2 3" key="1">
    <citation type="submission" date="2014-07" db="EMBL/GenBank/DDBJ databases">
        <title>Genome of Chryseobacterium luteum DSM 18605.</title>
        <authorList>
            <person name="Stropko S.J."/>
            <person name="Pipes S.E."/>
            <person name="Newman J.D."/>
        </authorList>
    </citation>
    <scope>NUCLEOTIDE SEQUENCE [LARGE SCALE GENOMIC DNA]</scope>
    <source>
        <strain evidence="2 3">DSM 18605</strain>
    </source>
</reference>
<dbReference type="Gene3D" id="3.40.50.720">
    <property type="entry name" value="NAD(P)-binding Rossmann-like Domain"/>
    <property type="match status" value="1"/>
</dbReference>
<dbReference type="InterPro" id="IPR001509">
    <property type="entry name" value="Epimerase_deHydtase"/>
</dbReference>
<protein>
    <submittedName>
        <fullName evidence="2">NAD-dependent epimerase</fullName>
    </submittedName>
</protein>
<dbReference type="Proteomes" id="UP000028703">
    <property type="component" value="Unassembled WGS sequence"/>
</dbReference>
<dbReference type="STRING" id="421531.IX38_14055"/>
<dbReference type="InterPro" id="IPR051783">
    <property type="entry name" value="NAD(P)-dependent_oxidoreduct"/>
</dbReference>
<keyword evidence="3" id="KW-1185">Reference proteome</keyword>
<dbReference type="OrthoDB" id="596910at2"/>
<dbReference type="AlphaFoldDB" id="A0A085ZD25"/>
<dbReference type="eggNOG" id="COG0451">
    <property type="taxonomic scope" value="Bacteria"/>
</dbReference>
<dbReference type="GO" id="GO:0005737">
    <property type="term" value="C:cytoplasm"/>
    <property type="evidence" value="ECO:0007669"/>
    <property type="project" value="TreeGrafter"/>
</dbReference>
<evidence type="ECO:0000313" key="2">
    <source>
        <dbReference type="EMBL" id="KFF02339.1"/>
    </source>
</evidence>
<dbReference type="GO" id="GO:0004029">
    <property type="term" value="F:aldehyde dehydrogenase (NAD+) activity"/>
    <property type="evidence" value="ECO:0007669"/>
    <property type="project" value="TreeGrafter"/>
</dbReference>
<evidence type="ECO:0000259" key="1">
    <source>
        <dbReference type="Pfam" id="PF01370"/>
    </source>
</evidence>
<accession>A0A085ZD25</accession>
<dbReference type="EMBL" id="JPRO01000012">
    <property type="protein sequence ID" value="KFF02339.1"/>
    <property type="molecule type" value="Genomic_DNA"/>
</dbReference>
<dbReference type="InterPro" id="IPR036291">
    <property type="entry name" value="NAD(P)-bd_dom_sf"/>
</dbReference>
<name>A0A085ZD25_9FLAO</name>
<proteinExistence type="predicted"/>
<dbReference type="SUPFAM" id="SSF51735">
    <property type="entry name" value="NAD(P)-binding Rossmann-fold domains"/>
    <property type="match status" value="1"/>
</dbReference>
<feature type="domain" description="NAD-dependent epimerase/dehydratase" evidence="1">
    <location>
        <begin position="2"/>
        <end position="199"/>
    </location>
</feature>
<comment type="caution">
    <text evidence="2">The sequence shown here is derived from an EMBL/GenBank/DDBJ whole genome shotgun (WGS) entry which is preliminary data.</text>
</comment>
<sequence length="337" mass="37952">MIFVTGATGILGRVIVLELLKKGKSVRASKRPGSNLNDVRHSYSFYTENPDDFFNRIEWTDVDFDDLNSLQDALKGVDEVYHCAAKVSFHPHDKKEMYHTNVKGTENLLFACEVSEVKKFLHVSTIAVLDIFNDAGELDENSEFNPKEEHSAYAVSKHLAEMEVWRASAEGLNTIIVNPGMIIGSGNWGQSSGDIFPTFEKNGFTFSGGTSYIDVRDAAAISIDLMEKNVFGERFILISENKKYAELGKQIRSQLGLKEARILTKPQLNIGRLANILFGWLIPKLRIITKSNIESISSLNTISNQKIKEKIDYQLIPVKESIDFHLKNYINDKKLNS</sequence>
<dbReference type="PANTHER" id="PTHR48079:SF6">
    <property type="entry name" value="NAD(P)-BINDING DOMAIN-CONTAINING PROTEIN-RELATED"/>
    <property type="match status" value="1"/>
</dbReference>
<dbReference type="RefSeq" id="WP_034705784.1">
    <property type="nucleotide sequence ID" value="NZ_JPRO01000012.1"/>
</dbReference>
<evidence type="ECO:0000313" key="3">
    <source>
        <dbReference type="Proteomes" id="UP000028703"/>
    </source>
</evidence>
<dbReference type="Pfam" id="PF01370">
    <property type="entry name" value="Epimerase"/>
    <property type="match status" value="1"/>
</dbReference>